<dbReference type="Proteomes" id="UP000320481">
    <property type="component" value="Unassembled WGS sequence"/>
</dbReference>
<evidence type="ECO:0000256" key="1">
    <source>
        <dbReference type="SAM" id="MobiDB-lite"/>
    </source>
</evidence>
<feature type="region of interest" description="Disordered" evidence="1">
    <location>
        <begin position="1"/>
        <end position="34"/>
    </location>
</feature>
<comment type="caution">
    <text evidence="2">The sequence shown here is derived from an EMBL/GenBank/DDBJ whole genome shotgun (WGS) entry which is preliminary data.</text>
</comment>
<reference evidence="2" key="1">
    <citation type="journal article" date="2019" name="Microbiol. Resour. Announc.">
        <title>Draft Genomic Sequences of Streptomyces misionensis and Streptomyces albidoflavus, bacteria applied for phytopathogen biocontrol.</title>
        <authorList>
            <person name="Pylro V."/>
            <person name="Dias A."/>
            <person name="Andreote F."/>
            <person name="Varani A."/>
            <person name="Andreote C."/>
            <person name="Bernardo E."/>
            <person name="Martins T."/>
        </authorList>
    </citation>
    <scope>NUCLEOTIDE SEQUENCE [LARGE SCALE GENOMIC DNA]</scope>
    <source>
        <strain evidence="2">66</strain>
    </source>
</reference>
<dbReference type="EMBL" id="VOGW01000041">
    <property type="protein sequence ID" value="TWV55566.1"/>
    <property type="molecule type" value="Genomic_DNA"/>
</dbReference>
<dbReference type="RefSeq" id="WP_146464386.1">
    <property type="nucleotide sequence ID" value="NZ_VOGW01000041.1"/>
</dbReference>
<sequence>MALRVLQRARTRSVDPDDTEEFATGHAAEAGATRRETEAPAILFSIANALQPSGGGYINGRHLAQAVLEAGVRRTVVPHHADET</sequence>
<dbReference type="AlphaFoldDB" id="A0A5C6JZI0"/>
<evidence type="ECO:0000313" key="2">
    <source>
        <dbReference type="EMBL" id="TWV55566.1"/>
    </source>
</evidence>
<gene>
    <name evidence="2" type="ORF">FRZ03_07660</name>
</gene>
<keyword evidence="3" id="KW-1185">Reference proteome</keyword>
<proteinExistence type="predicted"/>
<name>A0A5C6JZI0_9ACTN</name>
<evidence type="ECO:0000313" key="3">
    <source>
        <dbReference type="Proteomes" id="UP000320481"/>
    </source>
</evidence>
<organism evidence="2 3">
    <name type="scientific">Streptomyces misionensis</name>
    <dbReference type="NCBI Taxonomy" id="67331"/>
    <lineage>
        <taxon>Bacteria</taxon>
        <taxon>Bacillati</taxon>
        <taxon>Actinomycetota</taxon>
        <taxon>Actinomycetes</taxon>
        <taxon>Kitasatosporales</taxon>
        <taxon>Streptomycetaceae</taxon>
        <taxon>Streptomyces</taxon>
    </lineage>
</organism>
<protein>
    <submittedName>
        <fullName evidence="2">Uncharacterized protein</fullName>
    </submittedName>
</protein>
<feature type="compositionally biased region" description="Low complexity" evidence="1">
    <location>
        <begin position="22"/>
        <end position="31"/>
    </location>
</feature>
<accession>A0A5C6JZI0</accession>